<feature type="domain" description="S phase cyclin A-associated protein in the endoplasmic reticulum N-terminal" evidence="2">
    <location>
        <begin position="81"/>
        <end position="174"/>
    </location>
</feature>
<name>A0A8C0TF60_CANLF</name>
<dbReference type="PANTHER" id="PTHR31434">
    <property type="entry name" value="S PHASE CYCLIN A-ASSOCIATED PROTEIN IN THE ENDOPLASMIC RETICULUM"/>
    <property type="match status" value="1"/>
</dbReference>
<reference evidence="3" key="2">
    <citation type="submission" date="2025-08" db="UniProtKB">
        <authorList>
            <consortium name="Ensembl"/>
        </authorList>
    </citation>
    <scope>IDENTIFICATION</scope>
</reference>
<feature type="region of interest" description="Disordered" evidence="1">
    <location>
        <begin position="28"/>
        <end position="54"/>
    </location>
</feature>
<feature type="compositionally biased region" description="Polar residues" evidence="1">
    <location>
        <begin position="36"/>
        <end position="54"/>
    </location>
</feature>
<protein>
    <recommendedName>
        <fullName evidence="2">S phase cyclin A-associated protein in the endoplasmic reticulum N-terminal domain-containing protein</fullName>
    </recommendedName>
</protein>
<dbReference type="Ensembl" id="ENSCAFT00040038629.1">
    <property type="protein sequence ID" value="ENSCAFP00040033698.1"/>
    <property type="gene ID" value="ENSCAFG00040019451.1"/>
</dbReference>
<feature type="compositionally biased region" description="Polar residues" evidence="1">
    <location>
        <begin position="579"/>
        <end position="592"/>
    </location>
</feature>
<reference evidence="3" key="1">
    <citation type="submission" date="2018-10" db="EMBL/GenBank/DDBJ databases">
        <title>De novo assembly of a Great Dane genome.</title>
        <authorList>
            <person name="Kidd J.M."/>
            <person name="Pendleton A.L."/>
            <person name="Shen F."/>
            <person name="Emery S."/>
        </authorList>
    </citation>
    <scope>NUCLEOTIDE SEQUENCE [LARGE SCALE GENOMIC DNA]</scope>
    <source>
        <strain evidence="3">Great Dane</strain>
    </source>
</reference>
<evidence type="ECO:0000256" key="1">
    <source>
        <dbReference type="SAM" id="MobiDB-lite"/>
    </source>
</evidence>
<dbReference type="PANTHER" id="PTHR31434:SF2">
    <property type="entry name" value="S PHASE CYCLIN A-ASSOCIATED PROTEIN IN THE ENDOPLASMIC RETICULUM"/>
    <property type="match status" value="1"/>
</dbReference>
<feature type="compositionally biased region" description="Basic and acidic residues" evidence="1">
    <location>
        <begin position="283"/>
        <end position="303"/>
    </location>
</feature>
<dbReference type="InterPro" id="IPR032446">
    <property type="entry name" value="SCAPER_N"/>
</dbReference>
<dbReference type="AlphaFoldDB" id="A0A8C0TF60"/>
<feature type="compositionally biased region" description="Polar residues" evidence="1">
    <location>
        <begin position="231"/>
        <end position="243"/>
    </location>
</feature>
<evidence type="ECO:0000313" key="4">
    <source>
        <dbReference type="Proteomes" id="UP000694542"/>
    </source>
</evidence>
<accession>A0A8C0TF60</accession>
<proteinExistence type="predicted"/>
<organism evidence="3 4">
    <name type="scientific">Canis lupus familiaris</name>
    <name type="common">Dog</name>
    <name type="synonym">Canis familiaris</name>
    <dbReference type="NCBI Taxonomy" id="9615"/>
    <lineage>
        <taxon>Eukaryota</taxon>
        <taxon>Metazoa</taxon>
        <taxon>Chordata</taxon>
        <taxon>Craniata</taxon>
        <taxon>Vertebrata</taxon>
        <taxon>Euteleostomi</taxon>
        <taxon>Mammalia</taxon>
        <taxon>Eutheria</taxon>
        <taxon>Laurasiatheria</taxon>
        <taxon>Carnivora</taxon>
        <taxon>Caniformia</taxon>
        <taxon>Canidae</taxon>
        <taxon>Canis</taxon>
    </lineage>
</organism>
<feature type="compositionally biased region" description="Polar residues" evidence="1">
    <location>
        <begin position="389"/>
        <end position="398"/>
    </location>
</feature>
<sequence length="817" mass="90232">IHDKVRRIVAEEGRTARNLIAWSVPLESKDDDGKSKCQTGGKSKRTIQGTHKNTKQNTAVDCKITSSTTGDKHFDKSPTKTRHPRKIDLRARYWAFLFDNLRRAVDEIYETCESDQSVVECKEVLMMLDNYVRDFKALIDWIQLQEKLEKTDAQSRPTSLAWEVKKMSPGRHVIPSPSTDRISVTSNARRSLNFGSSSGTVTAPRLAHTGVSWADKVKAHHTGSPAASDVASAQSCPPMTVQKTSRKNERKDAEGWETVQRGRPVRSRSTAVMTKVSVATETLKSKDDSNKENIRLLPDESIQKGEFAGDGSSKTTESRSKDSLQSFDHPLAERTQEHLSLKKYIIDVVVESAALPESLKDGEERQKNKKKAKKIKARMNSRAKEYESLTETKNSGSDSPYKAKLQRLAKDLLKQLQVQDSGSWANNKVSALDRTLGEIARILEKKNVADQIAFQVAGGLTALEHILQVVVPTTNVNTASRIPPKCLCNAINVYNLTCNNCSENCTDVLFSNKITFLMDLLIHQLTVYVPDENNAILGRNTNKQVFEGLTTGLLKVSAVVFSCLIANRPDGSSRPATPKISTQEMKNKPSQGDAFNSRVQDLISYVVNIGLINKLHGCFLSVQGPVDENPKMATFLQHAAELLHGMCTLCFASGGKIPPFVLLSAPRSSVLPPAAALGVAAGRGVAGEWGCGAAADPGPLPQVVVQSGRHPTVLQKLCQLPFQYFSEPRLTKVLFPSLLAACFNNRHNRTILEQEMSCVLLATFVQDFVQTPGQADTRAHQPKGKSLGSQDYLELANRFPQEAWEEARQFFLKKDNK</sequence>
<evidence type="ECO:0000259" key="2">
    <source>
        <dbReference type="Pfam" id="PF16501"/>
    </source>
</evidence>
<dbReference type="Pfam" id="PF16501">
    <property type="entry name" value="SCAPER_N"/>
    <property type="match status" value="1"/>
</dbReference>
<evidence type="ECO:0000313" key="3">
    <source>
        <dbReference type="Ensembl" id="ENSCAFP00040033698.1"/>
    </source>
</evidence>
<dbReference type="Proteomes" id="UP000694542">
    <property type="component" value="Chromosome 30"/>
</dbReference>
<feature type="compositionally biased region" description="Basic residues" evidence="1">
    <location>
        <begin position="367"/>
        <end position="381"/>
    </location>
</feature>
<feature type="region of interest" description="Disordered" evidence="1">
    <location>
        <begin position="571"/>
        <end position="592"/>
    </location>
</feature>
<feature type="region of interest" description="Disordered" evidence="1">
    <location>
        <begin position="218"/>
        <end position="327"/>
    </location>
</feature>
<feature type="region of interest" description="Disordered" evidence="1">
    <location>
        <begin position="359"/>
        <end position="401"/>
    </location>
</feature>
<feature type="compositionally biased region" description="Polar residues" evidence="1">
    <location>
        <begin position="267"/>
        <end position="282"/>
    </location>
</feature>